<protein>
    <recommendedName>
        <fullName evidence="6">PIN domain-containing protein</fullName>
    </recommendedName>
</protein>
<reference evidence="7" key="1">
    <citation type="submission" date="2018-05" db="EMBL/GenBank/DDBJ databases">
        <authorList>
            <person name="Lanie J.A."/>
            <person name="Ng W.-L."/>
            <person name="Kazmierczak K.M."/>
            <person name="Andrzejewski T.M."/>
            <person name="Davidsen T.M."/>
            <person name="Wayne K.J."/>
            <person name="Tettelin H."/>
            <person name="Glass J.I."/>
            <person name="Rusch D."/>
            <person name="Podicherti R."/>
            <person name="Tsui H.-C.T."/>
            <person name="Winkler M.E."/>
        </authorList>
    </citation>
    <scope>NUCLEOTIDE SEQUENCE</scope>
</reference>
<feature type="domain" description="PIN" evidence="6">
    <location>
        <begin position="2"/>
        <end position="122"/>
    </location>
</feature>
<evidence type="ECO:0000256" key="3">
    <source>
        <dbReference type="ARBA" id="ARBA00022723"/>
    </source>
</evidence>
<dbReference type="InterPro" id="IPR029060">
    <property type="entry name" value="PIN-like_dom_sf"/>
</dbReference>
<accession>A0A382LR12</accession>
<keyword evidence="5" id="KW-0460">Magnesium</keyword>
<proteinExistence type="predicted"/>
<dbReference type="PANTHER" id="PTHR42740:SF1">
    <property type="entry name" value="RIBONUCLEASE VAPC3"/>
    <property type="match status" value="1"/>
</dbReference>
<dbReference type="PANTHER" id="PTHR42740">
    <property type="entry name" value="RIBONUCLEASE VAPC3"/>
    <property type="match status" value="1"/>
</dbReference>
<dbReference type="Gene3D" id="3.40.50.1010">
    <property type="entry name" value="5'-nuclease"/>
    <property type="match status" value="1"/>
</dbReference>
<evidence type="ECO:0000256" key="4">
    <source>
        <dbReference type="ARBA" id="ARBA00022801"/>
    </source>
</evidence>
<dbReference type="EMBL" id="UINC01088638">
    <property type="protein sequence ID" value="SVC39050.1"/>
    <property type="molecule type" value="Genomic_DNA"/>
</dbReference>
<organism evidence="7">
    <name type="scientific">marine metagenome</name>
    <dbReference type="NCBI Taxonomy" id="408172"/>
    <lineage>
        <taxon>unclassified sequences</taxon>
        <taxon>metagenomes</taxon>
        <taxon>ecological metagenomes</taxon>
    </lineage>
</organism>
<gene>
    <name evidence="7" type="ORF">METZ01_LOCUS291904</name>
</gene>
<dbReference type="GO" id="GO:0004540">
    <property type="term" value="F:RNA nuclease activity"/>
    <property type="evidence" value="ECO:0007669"/>
    <property type="project" value="TreeGrafter"/>
</dbReference>
<dbReference type="GO" id="GO:0046872">
    <property type="term" value="F:metal ion binding"/>
    <property type="evidence" value="ECO:0007669"/>
    <property type="project" value="UniProtKB-KW"/>
</dbReference>
<evidence type="ECO:0000313" key="7">
    <source>
        <dbReference type="EMBL" id="SVC39050.1"/>
    </source>
</evidence>
<dbReference type="InterPro" id="IPR051749">
    <property type="entry name" value="PINc/VapC_TA_RNase"/>
</dbReference>
<keyword evidence="2" id="KW-0540">Nuclease</keyword>
<evidence type="ECO:0000256" key="2">
    <source>
        <dbReference type="ARBA" id="ARBA00022722"/>
    </source>
</evidence>
<evidence type="ECO:0000256" key="5">
    <source>
        <dbReference type="ARBA" id="ARBA00022842"/>
    </source>
</evidence>
<dbReference type="SUPFAM" id="SSF88723">
    <property type="entry name" value="PIN domain-like"/>
    <property type="match status" value="1"/>
</dbReference>
<keyword evidence="1" id="KW-1277">Toxin-antitoxin system</keyword>
<sequence>MIIVDTSAWAEYFMGGIPLVVDKVDQCLEQDFVGIGDLVYCEVMQGIRSPRERSQVSALLLSMPQFDMVGFSIAEKSADNYRLLRSKGITVRKTIDVVIGTFCAEHGFPIIHNDSDFDLMAGLIGLEMV</sequence>
<evidence type="ECO:0000256" key="1">
    <source>
        <dbReference type="ARBA" id="ARBA00022649"/>
    </source>
</evidence>
<dbReference type="InterPro" id="IPR002716">
    <property type="entry name" value="PIN_dom"/>
</dbReference>
<name>A0A382LR12_9ZZZZ</name>
<dbReference type="Pfam" id="PF01850">
    <property type="entry name" value="PIN"/>
    <property type="match status" value="1"/>
</dbReference>
<keyword evidence="4" id="KW-0378">Hydrolase</keyword>
<keyword evidence="3" id="KW-0479">Metal-binding</keyword>
<dbReference type="CDD" id="cd18760">
    <property type="entry name" value="PIN_MtVapC3-like"/>
    <property type="match status" value="1"/>
</dbReference>
<dbReference type="GO" id="GO:0016787">
    <property type="term" value="F:hydrolase activity"/>
    <property type="evidence" value="ECO:0007669"/>
    <property type="project" value="UniProtKB-KW"/>
</dbReference>
<dbReference type="AlphaFoldDB" id="A0A382LR12"/>
<evidence type="ECO:0000259" key="6">
    <source>
        <dbReference type="Pfam" id="PF01850"/>
    </source>
</evidence>